<dbReference type="CDD" id="cd16899">
    <property type="entry name" value="LYZ_C_invert"/>
    <property type="match status" value="1"/>
</dbReference>
<reference evidence="9 10" key="1">
    <citation type="submission" date="2020-02" db="EMBL/GenBank/DDBJ databases">
        <authorList>
            <person name="Ferguson B K."/>
        </authorList>
    </citation>
    <scope>NUCLEOTIDE SEQUENCE [LARGE SCALE GENOMIC DNA]</scope>
</reference>
<gene>
    <name evidence="9" type="ORF">TBRA_LOCUS5986</name>
</gene>
<keyword evidence="5" id="KW-0326">Glycosidase</keyword>
<sequence>MSSIRTTALLLLAVLSSLWISQQQVSARILTECEAAKELVRGGVERSFISHYVCIMKSESGLDTRKKVGPGHKASYAYGVFQITSDKWCSAFRPGGVCNKNCNDFLNDDIQDDIACAKIIAQREGFKHWKGWLKNCKNGKLPNVSGCIIKREVNLSDAEEMEEIEPEHLAHMTDLQDLVD</sequence>
<evidence type="ECO:0000256" key="2">
    <source>
        <dbReference type="ARBA" id="ARBA00012732"/>
    </source>
</evidence>
<protein>
    <recommendedName>
        <fullName evidence="2">lysozyme</fullName>
        <ecNumber evidence="2">3.2.1.17</ecNumber>
    </recommendedName>
</protein>
<dbReference type="PROSITE" id="PS51348">
    <property type="entry name" value="GLYCOSYL_HYDROL_F22_2"/>
    <property type="match status" value="1"/>
</dbReference>
<dbReference type="Proteomes" id="UP000479190">
    <property type="component" value="Unassembled WGS sequence"/>
</dbReference>
<keyword evidence="3" id="KW-0929">Antimicrobial</keyword>
<dbReference type="SMART" id="SM00263">
    <property type="entry name" value="LYZ1"/>
    <property type="match status" value="1"/>
</dbReference>
<evidence type="ECO:0000256" key="3">
    <source>
        <dbReference type="ARBA" id="ARBA00022638"/>
    </source>
</evidence>
<dbReference type="EC" id="3.2.1.17" evidence="2"/>
<evidence type="ECO:0000256" key="7">
    <source>
        <dbReference type="SAM" id="SignalP"/>
    </source>
</evidence>
<evidence type="ECO:0000256" key="4">
    <source>
        <dbReference type="ARBA" id="ARBA00023157"/>
    </source>
</evidence>
<dbReference type="Gene3D" id="1.10.530.10">
    <property type="match status" value="1"/>
</dbReference>
<dbReference type="GO" id="GO:0031640">
    <property type="term" value="P:killing of cells of another organism"/>
    <property type="evidence" value="ECO:0007669"/>
    <property type="project" value="UniProtKB-KW"/>
</dbReference>
<name>A0A6H5IAF7_9HYME</name>
<dbReference type="PANTHER" id="PTHR11407:SF63">
    <property type="entry name" value="LYSOZYME C"/>
    <property type="match status" value="1"/>
</dbReference>
<evidence type="ECO:0000256" key="6">
    <source>
        <dbReference type="RuleBase" id="RU004440"/>
    </source>
</evidence>
<dbReference type="GO" id="GO:0042742">
    <property type="term" value="P:defense response to bacterium"/>
    <property type="evidence" value="ECO:0007669"/>
    <property type="project" value="UniProtKB-KW"/>
</dbReference>
<comment type="similarity">
    <text evidence="6">Belongs to the glycosyl hydrolase 22 family.</text>
</comment>
<evidence type="ECO:0000313" key="10">
    <source>
        <dbReference type="Proteomes" id="UP000479190"/>
    </source>
</evidence>
<keyword evidence="10" id="KW-1185">Reference proteome</keyword>
<dbReference type="InterPro" id="IPR023346">
    <property type="entry name" value="Lysozyme-like_dom_sf"/>
</dbReference>
<evidence type="ECO:0000259" key="8">
    <source>
        <dbReference type="PROSITE" id="PS00128"/>
    </source>
</evidence>
<keyword evidence="5" id="KW-0378">Hydrolase</keyword>
<keyword evidence="3" id="KW-0081">Bacteriolytic enzyme</keyword>
<organism evidence="9 10">
    <name type="scientific">Trichogramma brassicae</name>
    <dbReference type="NCBI Taxonomy" id="86971"/>
    <lineage>
        <taxon>Eukaryota</taxon>
        <taxon>Metazoa</taxon>
        <taxon>Ecdysozoa</taxon>
        <taxon>Arthropoda</taxon>
        <taxon>Hexapoda</taxon>
        <taxon>Insecta</taxon>
        <taxon>Pterygota</taxon>
        <taxon>Neoptera</taxon>
        <taxon>Endopterygota</taxon>
        <taxon>Hymenoptera</taxon>
        <taxon>Apocrita</taxon>
        <taxon>Proctotrupomorpha</taxon>
        <taxon>Chalcidoidea</taxon>
        <taxon>Trichogrammatidae</taxon>
        <taxon>Trichogramma</taxon>
    </lineage>
</organism>
<keyword evidence="7" id="KW-0732">Signal</keyword>
<dbReference type="GO" id="GO:0003796">
    <property type="term" value="F:lysozyme activity"/>
    <property type="evidence" value="ECO:0007669"/>
    <property type="project" value="UniProtKB-EC"/>
</dbReference>
<dbReference type="Pfam" id="PF00062">
    <property type="entry name" value="Lys"/>
    <property type="match status" value="1"/>
</dbReference>
<dbReference type="EMBL" id="CADCXV010000731">
    <property type="protein sequence ID" value="CAB0034088.1"/>
    <property type="molecule type" value="Genomic_DNA"/>
</dbReference>
<dbReference type="PROSITE" id="PS00128">
    <property type="entry name" value="GLYCOSYL_HYDROL_F22_1"/>
    <property type="match status" value="1"/>
</dbReference>
<dbReference type="AlphaFoldDB" id="A0A6H5IAF7"/>
<dbReference type="SUPFAM" id="SSF53955">
    <property type="entry name" value="Lysozyme-like"/>
    <property type="match status" value="1"/>
</dbReference>
<dbReference type="InterPro" id="IPR001916">
    <property type="entry name" value="Glyco_hydro_22"/>
</dbReference>
<proteinExistence type="inferred from homology"/>
<dbReference type="InterPro" id="IPR019799">
    <property type="entry name" value="Glyco_hydro_22_CS"/>
</dbReference>
<comment type="catalytic activity">
    <reaction evidence="1">
        <text>Hydrolysis of (1-&gt;4)-beta-linkages between N-acetylmuramic acid and N-acetyl-D-glucosamine residues in a peptidoglycan and between N-acetyl-D-glucosamine residues in chitodextrins.</text>
        <dbReference type="EC" id="3.2.1.17"/>
    </reaction>
</comment>
<evidence type="ECO:0000256" key="1">
    <source>
        <dbReference type="ARBA" id="ARBA00000632"/>
    </source>
</evidence>
<feature type="chain" id="PRO_5026087951" description="lysozyme" evidence="7">
    <location>
        <begin position="28"/>
        <end position="180"/>
    </location>
</feature>
<dbReference type="PANTHER" id="PTHR11407">
    <property type="entry name" value="LYSOZYME C"/>
    <property type="match status" value="1"/>
</dbReference>
<evidence type="ECO:0000256" key="5">
    <source>
        <dbReference type="ARBA" id="ARBA00023295"/>
    </source>
</evidence>
<feature type="signal peptide" evidence="7">
    <location>
        <begin position="1"/>
        <end position="27"/>
    </location>
</feature>
<dbReference type="OrthoDB" id="6692707at2759"/>
<evidence type="ECO:0000313" key="9">
    <source>
        <dbReference type="EMBL" id="CAB0034088.1"/>
    </source>
</evidence>
<feature type="domain" description="Glycosyl hydrolases family 22 (GH22)" evidence="8">
    <location>
        <begin position="98"/>
        <end position="116"/>
    </location>
</feature>
<keyword evidence="4" id="KW-1015">Disulfide bond</keyword>
<dbReference type="PRINTS" id="PR00135">
    <property type="entry name" value="LYZLACT"/>
</dbReference>
<accession>A0A6H5IAF7</accession>